<evidence type="ECO:0000256" key="3">
    <source>
        <dbReference type="ARBA" id="ARBA00022475"/>
    </source>
</evidence>
<dbReference type="Proteomes" id="UP000239425">
    <property type="component" value="Unassembled WGS sequence"/>
</dbReference>
<dbReference type="InterPro" id="IPR027417">
    <property type="entry name" value="P-loop_NTPase"/>
</dbReference>
<dbReference type="GO" id="GO:0034040">
    <property type="term" value="F:ATPase-coupled lipid transmembrane transporter activity"/>
    <property type="evidence" value="ECO:0007669"/>
    <property type="project" value="TreeGrafter"/>
</dbReference>
<dbReference type="PROSITE" id="PS50893">
    <property type="entry name" value="ABC_TRANSPORTER_2"/>
    <property type="match status" value="1"/>
</dbReference>
<dbReference type="Gene3D" id="1.20.1560.10">
    <property type="entry name" value="ABC transporter type 1, transmembrane domain"/>
    <property type="match status" value="1"/>
</dbReference>
<dbReference type="InterPro" id="IPR003439">
    <property type="entry name" value="ABC_transporter-like_ATP-bd"/>
</dbReference>
<keyword evidence="3" id="KW-1003">Cell membrane</keyword>
<dbReference type="FunFam" id="3.40.50.300:FF:000299">
    <property type="entry name" value="ABC transporter ATP-binding protein/permease"/>
    <property type="match status" value="1"/>
</dbReference>
<keyword evidence="2" id="KW-0813">Transport</keyword>
<evidence type="ECO:0000256" key="8">
    <source>
        <dbReference type="ARBA" id="ARBA00023136"/>
    </source>
</evidence>
<feature type="domain" description="ABC transmembrane type-1" evidence="11">
    <location>
        <begin position="1"/>
        <end position="297"/>
    </location>
</feature>
<evidence type="ECO:0000256" key="7">
    <source>
        <dbReference type="ARBA" id="ARBA00022989"/>
    </source>
</evidence>
<dbReference type="PANTHER" id="PTHR24221">
    <property type="entry name" value="ATP-BINDING CASSETTE SUB-FAMILY B"/>
    <property type="match status" value="1"/>
</dbReference>
<dbReference type="GO" id="GO:0016887">
    <property type="term" value="F:ATP hydrolysis activity"/>
    <property type="evidence" value="ECO:0007669"/>
    <property type="project" value="InterPro"/>
</dbReference>
<dbReference type="GO" id="GO:0005886">
    <property type="term" value="C:plasma membrane"/>
    <property type="evidence" value="ECO:0007669"/>
    <property type="project" value="UniProtKB-SubCell"/>
</dbReference>
<dbReference type="PROSITE" id="PS50929">
    <property type="entry name" value="ABC_TM1F"/>
    <property type="match status" value="1"/>
</dbReference>
<reference evidence="12 13" key="1">
    <citation type="submission" date="2017-11" db="EMBL/GenBank/DDBJ databases">
        <title>Comparative genomic analysis of Holospora spp., intranuclear symbionts of paramecia.</title>
        <authorList>
            <person name="Garushyants S.K."/>
            <person name="Beliavskaya A."/>
            <person name="Malko D.B."/>
            <person name="Logacheva M.D."/>
            <person name="Rautian M.S."/>
            <person name="Gelfand M.S."/>
        </authorList>
    </citation>
    <scope>NUCLEOTIDE SEQUENCE [LARGE SCALE GENOMIC DNA]</scope>
    <source>
        <strain evidence="13">02AZ16</strain>
    </source>
</reference>
<gene>
    <name evidence="12" type="ORF">HCUR_01408</name>
</gene>
<keyword evidence="6 12" id="KW-0067">ATP-binding</keyword>
<feature type="transmembrane region" description="Helical" evidence="9">
    <location>
        <begin position="240"/>
        <end position="259"/>
    </location>
</feature>
<dbReference type="SUPFAM" id="SSF90123">
    <property type="entry name" value="ABC transporter transmembrane region"/>
    <property type="match status" value="1"/>
</dbReference>
<dbReference type="GO" id="GO:0005524">
    <property type="term" value="F:ATP binding"/>
    <property type="evidence" value="ECO:0007669"/>
    <property type="project" value="UniProtKB-KW"/>
</dbReference>
<sequence>MAFALTTSLLEVVTALVIVVFAQVLNAPETGLKYLGKIGFSTNLSPGRVIFYIAIIMGAIYLIKNLIVAGEIFFQNFSIQKMNYHFKNKLLRRYAQADYGFYLTRNSSLGMQIVSGDTEATFLGGMLSIASIVSEGVIFFTLMGMIIYMNPSLALTIFVIGGMVSMAITKSVLPRFYRFGQKLQEADLYSGQNLGQFFHAFKEIVLLGKRESFIEAYQVYARKKASIQAIQTSLNALPRIVIEILFVALFITTITILCLDKESPVQMMGILGGYLYTGFRLMPGLNRIINQLNAFKSVIPSIERVHHEYTMVAAKENYVDVPTLQFNQSVEIKDLSFKYLNTEKNALSHISLQIQKSECIGIVGETGSGKSTLVDLILGLLTPYEGSIFVDGQYPVYSYQWHQKIGYVPQSIYLTDDTIEKNIAFGEKQIDLNRLNSAIDAAQLRTFIDALPEGAKTIAGERGIRLSGGERQRIAIARALYRNPEVLIFDEATSALDTDTEARLMETINAVSKDRTVIMIAHRLTTLKDCDRIVVMDKGCVKQVTDYNALQNKVVQHE</sequence>
<name>A0A2S5R7H5_9PROT</name>
<dbReference type="SUPFAM" id="SSF52540">
    <property type="entry name" value="P-loop containing nucleoside triphosphate hydrolases"/>
    <property type="match status" value="1"/>
</dbReference>
<dbReference type="RefSeq" id="WP_243397308.1">
    <property type="nucleotide sequence ID" value="NZ_PHHC01000136.1"/>
</dbReference>
<organism evidence="12 13">
    <name type="scientific">Holospora curviuscula</name>
    <dbReference type="NCBI Taxonomy" id="1082868"/>
    <lineage>
        <taxon>Bacteria</taxon>
        <taxon>Pseudomonadati</taxon>
        <taxon>Pseudomonadota</taxon>
        <taxon>Alphaproteobacteria</taxon>
        <taxon>Holosporales</taxon>
        <taxon>Holosporaceae</taxon>
        <taxon>Holospora</taxon>
    </lineage>
</organism>
<comment type="caution">
    <text evidence="12">The sequence shown here is derived from an EMBL/GenBank/DDBJ whole genome shotgun (WGS) entry which is preliminary data.</text>
</comment>
<accession>A0A2S5R7H5</accession>
<feature type="domain" description="ABC transporter" evidence="10">
    <location>
        <begin position="330"/>
        <end position="557"/>
    </location>
</feature>
<dbReference type="Pfam" id="PF00005">
    <property type="entry name" value="ABC_tran"/>
    <property type="match status" value="1"/>
</dbReference>
<keyword evidence="5" id="KW-0547">Nucleotide-binding</keyword>
<dbReference type="InterPro" id="IPR003593">
    <property type="entry name" value="AAA+_ATPase"/>
</dbReference>
<evidence type="ECO:0000259" key="10">
    <source>
        <dbReference type="PROSITE" id="PS50893"/>
    </source>
</evidence>
<dbReference type="SMART" id="SM00382">
    <property type="entry name" value="AAA"/>
    <property type="match status" value="1"/>
</dbReference>
<keyword evidence="4 9" id="KW-0812">Transmembrane</keyword>
<dbReference type="Gene3D" id="3.40.50.300">
    <property type="entry name" value="P-loop containing nucleotide triphosphate hydrolases"/>
    <property type="match status" value="1"/>
</dbReference>
<evidence type="ECO:0000256" key="5">
    <source>
        <dbReference type="ARBA" id="ARBA00022741"/>
    </source>
</evidence>
<dbReference type="InterPro" id="IPR011527">
    <property type="entry name" value="ABC1_TM_dom"/>
</dbReference>
<dbReference type="AlphaFoldDB" id="A0A2S5R7H5"/>
<dbReference type="GO" id="GO:0140359">
    <property type="term" value="F:ABC-type transporter activity"/>
    <property type="evidence" value="ECO:0007669"/>
    <property type="project" value="InterPro"/>
</dbReference>
<protein>
    <submittedName>
        <fullName evidence="12">Lipid A export ATP-binding/permease protein MsbA</fullName>
    </submittedName>
</protein>
<evidence type="ECO:0000256" key="6">
    <source>
        <dbReference type="ARBA" id="ARBA00022840"/>
    </source>
</evidence>
<feature type="transmembrane region" description="Helical" evidence="9">
    <location>
        <begin position="120"/>
        <end position="147"/>
    </location>
</feature>
<keyword evidence="13" id="KW-1185">Reference proteome</keyword>
<comment type="subcellular location">
    <subcellularLocation>
        <location evidence="1">Cell membrane</location>
        <topology evidence="1">Multi-pass membrane protein</topology>
    </subcellularLocation>
</comment>
<dbReference type="PROSITE" id="PS00211">
    <property type="entry name" value="ABC_TRANSPORTER_1"/>
    <property type="match status" value="1"/>
</dbReference>
<dbReference type="InterPro" id="IPR017871">
    <property type="entry name" value="ABC_transporter-like_CS"/>
</dbReference>
<evidence type="ECO:0000256" key="2">
    <source>
        <dbReference type="ARBA" id="ARBA00022448"/>
    </source>
</evidence>
<proteinExistence type="predicted"/>
<feature type="transmembrane region" description="Helical" evidence="9">
    <location>
        <begin position="153"/>
        <end position="173"/>
    </location>
</feature>
<keyword evidence="8 9" id="KW-0472">Membrane</keyword>
<keyword evidence="7 9" id="KW-1133">Transmembrane helix</keyword>
<feature type="transmembrane region" description="Helical" evidence="9">
    <location>
        <begin position="50"/>
        <end position="74"/>
    </location>
</feature>
<evidence type="ECO:0000256" key="4">
    <source>
        <dbReference type="ARBA" id="ARBA00022692"/>
    </source>
</evidence>
<evidence type="ECO:0000256" key="9">
    <source>
        <dbReference type="SAM" id="Phobius"/>
    </source>
</evidence>
<dbReference type="EMBL" id="PHHC01000136">
    <property type="protein sequence ID" value="PPE03132.1"/>
    <property type="molecule type" value="Genomic_DNA"/>
</dbReference>
<dbReference type="PANTHER" id="PTHR24221:SF654">
    <property type="entry name" value="ATP-BINDING CASSETTE SUB-FAMILY B MEMBER 6"/>
    <property type="match status" value="1"/>
</dbReference>
<dbReference type="InterPro" id="IPR039421">
    <property type="entry name" value="Type_1_exporter"/>
</dbReference>
<dbReference type="InterPro" id="IPR036640">
    <property type="entry name" value="ABC1_TM_sf"/>
</dbReference>
<evidence type="ECO:0000256" key="1">
    <source>
        <dbReference type="ARBA" id="ARBA00004651"/>
    </source>
</evidence>
<evidence type="ECO:0000313" key="12">
    <source>
        <dbReference type="EMBL" id="PPE03132.1"/>
    </source>
</evidence>
<evidence type="ECO:0000259" key="11">
    <source>
        <dbReference type="PROSITE" id="PS50929"/>
    </source>
</evidence>
<evidence type="ECO:0000313" key="13">
    <source>
        <dbReference type="Proteomes" id="UP000239425"/>
    </source>
</evidence>